<dbReference type="Proteomes" id="UP000001542">
    <property type="component" value="Unassembled WGS sequence"/>
</dbReference>
<sequence>MSILNQTISDPFVAECLDNRYSRRMNYTSFCVDRDDPSRLSCILNIAPPIAKKKHVLVVGSTTPIGYSLVSELKELNIPYVEIKGKSHIDLNQMASYDVLRSVDYRLAFLCLEQLEDPAFLLAFIRRIKVPTYTFSKDLAIPETILVDSPKIVGPQYLSFHNDLLNVIVSRCALTENPSVNEPNEYLVGSKSAAKYITEKLYPYIIGETDDYPRAIMIPARTDTEKLFETIAYKYPKCDLTLNGKRVLGKLDPEVEDGVDFAAKQLIPTEEIYLSIVFVTNELDFTTDNMNKQLAWLDNYVKRYPATPIEVIIVLLTHSRGVGVIFPGKYIKPHVKVIIVPFDQSKSEETNPEYLMRNVGIRRASGEFIICANTDVLIPISLLDAARRKEFSNIALIRSEMKPIYLSYEQAMAKFLSEGATQQIYSWFNPWKEIGSNKETHGVLQGCHRKVWEAVGGYAEGPWCSDVDTAFVVEFPVITEKTFIQRFFGAFKYVDQKKLVGGGFPNVKKITEQSVCKGVSPKKLIGVATKNWGDVNKKLKIETYV</sequence>
<name>A2E1Z4_TRIV3</name>
<protein>
    <submittedName>
        <fullName evidence="1">Uncharacterized protein</fullName>
    </submittedName>
</protein>
<reference evidence="1" key="2">
    <citation type="journal article" date="2007" name="Science">
        <title>Draft genome sequence of the sexually transmitted pathogen Trichomonas vaginalis.</title>
        <authorList>
            <person name="Carlton J.M."/>
            <person name="Hirt R.P."/>
            <person name="Silva J.C."/>
            <person name="Delcher A.L."/>
            <person name="Schatz M."/>
            <person name="Zhao Q."/>
            <person name="Wortman J.R."/>
            <person name="Bidwell S.L."/>
            <person name="Alsmark U.C.M."/>
            <person name="Besteiro S."/>
            <person name="Sicheritz-Ponten T."/>
            <person name="Noel C.J."/>
            <person name="Dacks J.B."/>
            <person name="Foster P.G."/>
            <person name="Simillion C."/>
            <person name="Van de Peer Y."/>
            <person name="Miranda-Saavedra D."/>
            <person name="Barton G.J."/>
            <person name="Westrop G.D."/>
            <person name="Mueller S."/>
            <person name="Dessi D."/>
            <person name="Fiori P.L."/>
            <person name="Ren Q."/>
            <person name="Paulsen I."/>
            <person name="Zhang H."/>
            <person name="Bastida-Corcuera F.D."/>
            <person name="Simoes-Barbosa A."/>
            <person name="Brown M.T."/>
            <person name="Hayes R.D."/>
            <person name="Mukherjee M."/>
            <person name="Okumura C.Y."/>
            <person name="Schneider R."/>
            <person name="Smith A.J."/>
            <person name="Vanacova S."/>
            <person name="Villalvazo M."/>
            <person name="Haas B.J."/>
            <person name="Pertea M."/>
            <person name="Feldblyum T.V."/>
            <person name="Utterback T.R."/>
            <person name="Shu C.L."/>
            <person name="Osoegawa K."/>
            <person name="de Jong P.J."/>
            <person name="Hrdy I."/>
            <person name="Horvathova L."/>
            <person name="Zubacova Z."/>
            <person name="Dolezal P."/>
            <person name="Malik S.B."/>
            <person name="Logsdon J.M. Jr."/>
            <person name="Henze K."/>
            <person name="Gupta A."/>
            <person name="Wang C.C."/>
            <person name="Dunne R.L."/>
            <person name="Upcroft J.A."/>
            <person name="Upcroft P."/>
            <person name="White O."/>
            <person name="Salzberg S.L."/>
            <person name="Tang P."/>
            <person name="Chiu C.-H."/>
            <person name="Lee Y.-S."/>
            <person name="Embley T.M."/>
            <person name="Coombs G.H."/>
            <person name="Mottram J.C."/>
            <person name="Tachezy J."/>
            <person name="Fraser-Liggett C.M."/>
            <person name="Johnson P.J."/>
        </authorList>
    </citation>
    <scope>NUCLEOTIDE SEQUENCE [LARGE SCALE GENOMIC DNA]</scope>
    <source>
        <strain evidence="1">G3</strain>
    </source>
</reference>
<dbReference type="EMBL" id="DS113287">
    <property type="protein sequence ID" value="EAY13343.1"/>
    <property type="molecule type" value="Genomic_DNA"/>
</dbReference>
<dbReference type="InterPro" id="IPR029044">
    <property type="entry name" value="Nucleotide-diphossugar_trans"/>
</dbReference>
<keyword evidence="2" id="KW-1185">Reference proteome</keyword>
<gene>
    <name evidence="1" type="ORF">TVAG_164530</name>
</gene>
<proteinExistence type="predicted"/>
<dbReference type="VEuPathDB" id="TrichDB:TVAG_164530"/>
<dbReference type="KEGG" id="tva:4771320"/>
<organism evidence="1 2">
    <name type="scientific">Trichomonas vaginalis (strain ATCC PRA-98 / G3)</name>
    <dbReference type="NCBI Taxonomy" id="412133"/>
    <lineage>
        <taxon>Eukaryota</taxon>
        <taxon>Metamonada</taxon>
        <taxon>Parabasalia</taxon>
        <taxon>Trichomonadida</taxon>
        <taxon>Trichomonadidae</taxon>
        <taxon>Trichomonas</taxon>
    </lineage>
</organism>
<dbReference type="RefSeq" id="XP_001325566.1">
    <property type="nucleotide sequence ID" value="XM_001325531.1"/>
</dbReference>
<evidence type="ECO:0000313" key="1">
    <source>
        <dbReference type="EMBL" id="EAY13343.1"/>
    </source>
</evidence>
<dbReference type="SUPFAM" id="SSF53448">
    <property type="entry name" value="Nucleotide-diphospho-sugar transferases"/>
    <property type="match status" value="1"/>
</dbReference>
<accession>A2E1Z4</accession>
<dbReference type="OrthoDB" id="2329609at2759"/>
<evidence type="ECO:0000313" key="2">
    <source>
        <dbReference type="Proteomes" id="UP000001542"/>
    </source>
</evidence>
<dbReference type="VEuPathDB" id="TrichDB:TVAGG3_0036020"/>
<dbReference type="InParanoid" id="A2E1Z4"/>
<dbReference type="AlphaFoldDB" id="A2E1Z4"/>
<reference evidence="1" key="1">
    <citation type="submission" date="2006-10" db="EMBL/GenBank/DDBJ databases">
        <authorList>
            <person name="Amadeo P."/>
            <person name="Zhao Q."/>
            <person name="Wortman J."/>
            <person name="Fraser-Liggett C."/>
            <person name="Carlton J."/>
        </authorList>
    </citation>
    <scope>NUCLEOTIDE SEQUENCE</scope>
    <source>
        <strain evidence="1">G3</strain>
    </source>
</reference>